<reference evidence="1" key="2">
    <citation type="submission" date="2015-06" db="UniProtKB">
        <authorList>
            <consortium name="EnsemblProtists"/>
        </authorList>
    </citation>
    <scope>IDENTIFICATION</scope>
    <source>
        <strain evidence="1">Emoy2</strain>
    </source>
</reference>
<dbReference type="HOGENOM" id="CLU_1655544_0_0_1"/>
<evidence type="ECO:0000313" key="2">
    <source>
        <dbReference type="Proteomes" id="UP000011713"/>
    </source>
</evidence>
<protein>
    <recommendedName>
        <fullName evidence="3">Anaphase-promoting complex subunit 4 WD40 domain-containing protein</fullName>
    </recommendedName>
</protein>
<proteinExistence type="predicted"/>
<sequence>MSFKPYAASAPAAVDRALKHPHLIERVLHSSYASSSLLSIGSSDGTLRSYEMDERASIARWQATHKRLFHSSCAFLDHWGVFITILDSRLKVFDLPLQMGDSGVARDDTKGAALFAVHEEVKTLWEEGLGSAGYKQWQNAGCKRRETAGGCCIRGREKDM</sequence>
<dbReference type="EnsemblProtists" id="HpaT807692">
    <property type="protein sequence ID" value="HpaP807692"/>
    <property type="gene ID" value="HpaG807692"/>
</dbReference>
<evidence type="ECO:0000313" key="1">
    <source>
        <dbReference type="EnsemblProtists" id="HpaP807692"/>
    </source>
</evidence>
<dbReference type="InParanoid" id="M4BMQ5"/>
<accession>M4BMQ5</accession>
<dbReference type="VEuPathDB" id="FungiDB:HpaG807692"/>
<evidence type="ECO:0008006" key="3">
    <source>
        <dbReference type="Google" id="ProtNLM"/>
    </source>
</evidence>
<dbReference type="EMBL" id="JH598426">
    <property type="status" value="NOT_ANNOTATED_CDS"/>
    <property type="molecule type" value="Genomic_DNA"/>
</dbReference>
<keyword evidence="2" id="KW-1185">Reference proteome</keyword>
<dbReference type="Proteomes" id="UP000011713">
    <property type="component" value="Unassembled WGS sequence"/>
</dbReference>
<reference evidence="2" key="1">
    <citation type="journal article" date="2010" name="Science">
        <title>Signatures of adaptation to obligate biotrophy in the Hyaloperonospora arabidopsidis genome.</title>
        <authorList>
            <person name="Baxter L."/>
            <person name="Tripathy S."/>
            <person name="Ishaque N."/>
            <person name="Boot N."/>
            <person name="Cabral A."/>
            <person name="Kemen E."/>
            <person name="Thines M."/>
            <person name="Ah-Fong A."/>
            <person name="Anderson R."/>
            <person name="Badejoko W."/>
            <person name="Bittner-Eddy P."/>
            <person name="Boore J.L."/>
            <person name="Chibucos M.C."/>
            <person name="Coates M."/>
            <person name="Dehal P."/>
            <person name="Delehaunty K."/>
            <person name="Dong S."/>
            <person name="Downton P."/>
            <person name="Dumas B."/>
            <person name="Fabro G."/>
            <person name="Fronick C."/>
            <person name="Fuerstenberg S.I."/>
            <person name="Fulton L."/>
            <person name="Gaulin E."/>
            <person name="Govers F."/>
            <person name="Hughes L."/>
            <person name="Humphray S."/>
            <person name="Jiang R.H."/>
            <person name="Judelson H."/>
            <person name="Kamoun S."/>
            <person name="Kyung K."/>
            <person name="Meijer H."/>
            <person name="Minx P."/>
            <person name="Morris P."/>
            <person name="Nelson J."/>
            <person name="Phuntumart V."/>
            <person name="Qutob D."/>
            <person name="Rehmany A."/>
            <person name="Rougon-Cardoso A."/>
            <person name="Ryden P."/>
            <person name="Torto-Alalibo T."/>
            <person name="Studholme D."/>
            <person name="Wang Y."/>
            <person name="Win J."/>
            <person name="Wood J."/>
            <person name="Clifton S.W."/>
            <person name="Rogers J."/>
            <person name="Van den Ackerveken G."/>
            <person name="Jones J.D."/>
            <person name="McDowell J.M."/>
            <person name="Beynon J."/>
            <person name="Tyler B.M."/>
        </authorList>
    </citation>
    <scope>NUCLEOTIDE SEQUENCE [LARGE SCALE GENOMIC DNA]</scope>
    <source>
        <strain evidence="2">Emoy2</strain>
    </source>
</reference>
<dbReference type="eggNOG" id="KOG2063">
    <property type="taxonomic scope" value="Eukaryota"/>
</dbReference>
<dbReference type="AlphaFoldDB" id="M4BMQ5"/>
<dbReference type="STRING" id="559515.M4BMQ5"/>
<organism evidence="1 2">
    <name type="scientific">Hyaloperonospora arabidopsidis (strain Emoy2)</name>
    <name type="common">Downy mildew agent</name>
    <name type="synonym">Peronospora arabidopsidis</name>
    <dbReference type="NCBI Taxonomy" id="559515"/>
    <lineage>
        <taxon>Eukaryota</taxon>
        <taxon>Sar</taxon>
        <taxon>Stramenopiles</taxon>
        <taxon>Oomycota</taxon>
        <taxon>Peronosporomycetes</taxon>
        <taxon>Peronosporales</taxon>
        <taxon>Peronosporaceae</taxon>
        <taxon>Hyaloperonospora</taxon>
    </lineage>
</organism>
<name>M4BMQ5_HYAAE</name>